<feature type="region of interest" description="Disordered" evidence="1">
    <location>
        <begin position="25"/>
        <end position="75"/>
    </location>
</feature>
<protein>
    <submittedName>
        <fullName evidence="2">Uncharacterized protein</fullName>
    </submittedName>
</protein>
<evidence type="ECO:0000313" key="3">
    <source>
        <dbReference type="Proteomes" id="UP001145742"/>
    </source>
</evidence>
<reference evidence="2" key="1">
    <citation type="submission" date="2019-10" db="EMBL/GenBank/DDBJ databases">
        <authorList>
            <person name="Soares A.E.R."/>
            <person name="Aleixo A."/>
            <person name="Schneider P."/>
            <person name="Miyaki C.Y."/>
            <person name="Schneider M.P."/>
            <person name="Mello C."/>
            <person name="Vasconcelos A.T.R."/>
        </authorList>
    </citation>
    <scope>NUCLEOTIDE SEQUENCE</scope>
    <source>
        <tissue evidence="2">Muscle</tissue>
    </source>
</reference>
<evidence type="ECO:0000313" key="2">
    <source>
        <dbReference type="EMBL" id="KAJ7424058.1"/>
    </source>
</evidence>
<organism evidence="2 3">
    <name type="scientific">Willisornis vidua</name>
    <name type="common">Xingu scale-backed antbird</name>
    <dbReference type="NCBI Taxonomy" id="1566151"/>
    <lineage>
        <taxon>Eukaryota</taxon>
        <taxon>Metazoa</taxon>
        <taxon>Chordata</taxon>
        <taxon>Craniata</taxon>
        <taxon>Vertebrata</taxon>
        <taxon>Euteleostomi</taxon>
        <taxon>Archelosauria</taxon>
        <taxon>Archosauria</taxon>
        <taxon>Dinosauria</taxon>
        <taxon>Saurischia</taxon>
        <taxon>Theropoda</taxon>
        <taxon>Coelurosauria</taxon>
        <taxon>Aves</taxon>
        <taxon>Neognathae</taxon>
        <taxon>Neoaves</taxon>
        <taxon>Telluraves</taxon>
        <taxon>Australaves</taxon>
        <taxon>Passeriformes</taxon>
        <taxon>Thamnophilidae</taxon>
        <taxon>Willisornis</taxon>
    </lineage>
</organism>
<proteinExistence type="predicted"/>
<dbReference type="EMBL" id="WHWB01032746">
    <property type="protein sequence ID" value="KAJ7424058.1"/>
    <property type="molecule type" value="Genomic_DNA"/>
</dbReference>
<keyword evidence="3" id="KW-1185">Reference proteome</keyword>
<name>A0ABQ9DKA0_9PASS</name>
<sequence length="159" mass="17820">MSYPDIYLGLLGLLEPQKITLVAHPDKKVNDNPPQEEPDQQDCRKQGVRSSWDAALGQEGWTGQEEVKRGQGGDEVEQETVISAHTPGRDVAMDLGGNWNSSLEEPQLEFQPGRISNWNSSLEKPQLEFQPERTSTGIPTWKNLKLEFHLKESQTGIPT</sequence>
<gene>
    <name evidence="2" type="ORF">WISP_30573</name>
</gene>
<dbReference type="Proteomes" id="UP001145742">
    <property type="component" value="Unassembled WGS sequence"/>
</dbReference>
<comment type="caution">
    <text evidence="2">The sequence shown here is derived from an EMBL/GenBank/DDBJ whole genome shotgun (WGS) entry which is preliminary data.</text>
</comment>
<evidence type="ECO:0000256" key="1">
    <source>
        <dbReference type="SAM" id="MobiDB-lite"/>
    </source>
</evidence>
<accession>A0ABQ9DKA0</accession>